<dbReference type="AlphaFoldDB" id="A0A0L7LHW2"/>
<feature type="transmembrane region" description="Helical" evidence="1">
    <location>
        <begin position="52"/>
        <end position="73"/>
    </location>
</feature>
<dbReference type="EMBL" id="JTDY01001060">
    <property type="protein sequence ID" value="KOB74995.1"/>
    <property type="molecule type" value="Genomic_DNA"/>
</dbReference>
<dbReference type="STRING" id="104452.A0A0L7LHW2"/>
<proteinExistence type="predicted"/>
<protein>
    <submittedName>
        <fullName evidence="2">Putative conserved plasma membrane protein</fullName>
    </submittedName>
</protein>
<accession>A0A0L7LHW2</accession>
<gene>
    <name evidence="2" type="ORF">OBRU01_08426</name>
</gene>
<keyword evidence="1" id="KW-1133">Transmembrane helix</keyword>
<evidence type="ECO:0000256" key="1">
    <source>
        <dbReference type="SAM" id="Phobius"/>
    </source>
</evidence>
<dbReference type="InterPro" id="IPR052728">
    <property type="entry name" value="O2_lipid_transport_reg"/>
</dbReference>
<comment type="caution">
    <text evidence="2">The sequence shown here is derived from an EMBL/GenBank/DDBJ whole genome shotgun (WGS) entry which is preliminary data.</text>
</comment>
<dbReference type="Proteomes" id="UP000037510">
    <property type="component" value="Unassembled WGS sequence"/>
</dbReference>
<reference evidence="2 3" key="1">
    <citation type="journal article" date="2015" name="Genome Biol. Evol.">
        <title>The genome of winter moth (Operophtera brumata) provides a genomic perspective on sexual dimorphism and phenology.</title>
        <authorList>
            <person name="Derks M.F."/>
            <person name="Smit S."/>
            <person name="Salis L."/>
            <person name="Schijlen E."/>
            <person name="Bossers A."/>
            <person name="Mateman C."/>
            <person name="Pijl A.S."/>
            <person name="de Ridder D."/>
            <person name="Groenen M.A."/>
            <person name="Visser M.E."/>
            <person name="Megens H.J."/>
        </authorList>
    </citation>
    <scope>NUCLEOTIDE SEQUENCE [LARGE SCALE GENOMIC DNA]</scope>
    <source>
        <strain evidence="2">WM2013NL</strain>
        <tissue evidence="2">Head and thorax</tissue>
    </source>
</reference>
<organism evidence="2 3">
    <name type="scientific">Operophtera brumata</name>
    <name type="common">Winter moth</name>
    <name type="synonym">Phalaena brumata</name>
    <dbReference type="NCBI Taxonomy" id="104452"/>
    <lineage>
        <taxon>Eukaryota</taxon>
        <taxon>Metazoa</taxon>
        <taxon>Ecdysozoa</taxon>
        <taxon>Arthropoda</taxon>
        <taxon>Hexapoda</taxon>
        <taxon>Insecta</taxon>
        <taxon>Pterygota</taxon>
        <taxon>Neoptera</taxon>
        <taxon>Endopterygota</taxon>
        <taxon>Lepidoptera</taxon>
        <taxon>Glossata</taxon>
        <taxon>Ditrysia</taxon>
        <taxon>Geometroidea</taxon>
        <taxon>Geometridae</taxon>
        <taxon>Larentiinae</taxon>
        <taxon>Operophtera</taxon>
    </lineage>
</organism>
<name>A0A0L7LHW2_OPEBR</name>
<evidence type="ECO:0000313" key="3">
    <source>
        <dbReference type="Proteomes" id="UP000037510"/>
    </source>
</evidence>
<evidence type="ECO:0000313" key="2">
    <source>
        <dbReference type="EMBL" id="KOB74995.1"/>
    </source>
</evidence>
<dbReference type="PANTHER" id="PTHR11161:SF69">
    <property type="entry name" value="NOSE RESISTANT TO FLUOXETINE PROTEIN 6-LIKE PROTEIN"/>
    <property type="match status" value="1"/>
</dbReference>
<keyword evidence="3" id="KW-1185">Reference proteome</keyword>
<keyword evidence="1" id="KW-0472">Membrane</keyword>
<keyword evidence="1" id="KW-0812">Transmembrane</keyword>
<sequence>MSVNTNDKLMQPKRNRRYYCLLTFPRLRFMSVIWVIMVHTYLTVFYVADNKVMRIIIERSFFYHGILVTVLFLRTEDKKAIKKSEQALRKNVNGYTNSALSVSVISQQSFKEDLLDKPKNGCYSKTDFLYVIKNFFVLVSYRVVRLTPAYAFVIGLNEIALRWTHDNTVFEPAIYDHITCDKYWWRNILYINNLYPQKDMCMVWSWYMANDTQFYVVGIILLYDGRLVPAPNKVPDQDAVLAGGVGMAVCDGHPGKSHLQYGQWILRGVADCILPWGAAVAWVAISCCSGYGGLINSALSYRGFLPLSRLTYCAYLVHPTIMMYTSFLLDGPYHMQTSTVIFVKYKI</sequence>
<feature type="transmembrane region" description="Helical" evidence="1">
    <location>
        <begin position="21"/>
        <end position="46"/>
    </location>
</feature>
<dbReference type="PANTHER" id="PTHR11161">
    <property type="entry name" value="O-ACYLTRANSFERASE"/>
    <property type="match status" value="1"/>
</dbReference>